<comment type="similarity">
    <text evidence="1">Belongs to the HIBADH-related family.</text>
</comment>
<feature type="domain" description="3-hydroxyisobutyrate dehydrogenase-like NAD-binding" evidence="6">
    <location>
        <begin position="182"/>
        <end position="301"/>
    </location>
</feature>
<dbReference type="RefSeq" id="WP_115467266.1">
    <property type="nucleotide sequence ID" value="NZ_QKRA01000002.1"/>
</dbReference>
<dbReference type="EMBL" id="QKRA01000002">
    <property type="protein sequence ID" value="RDL45232.1"/>
    <property type="molecule type" value="Genomic_DNA"/>
</dbReference>
<proteinExistence type="inferred from homology"/>
<dbReference type="AlphaFoldDB" id="A0A370UBR1"/>
<sequence length="307" mass="32827">MWLLISLTYKKTDRSMAMKVSFLGLGTMGYPMAGHLSRAGHEVVVYNRTTRKAEQWRAEHQGSIAMTPAEAAAQSEVVLTCVGNDDDLRALYLGNAGALTQAKPGTLFIDHTTASAEVAQELSAAAKEAQCSFLDAPVSGGQAGAENGVLTVMIGGDQALIDDAQPIFECYAKAATRMGDVGAGQMAKMVNQILIGGVLTGLSEGIRFAQKAGLDISTLVETLKHGAAGSWQLENRGETMAKDEFEFGFAIEWMHKDLGIALAQAQSMGLTIPHTQRVNDAYQALMSEGRSRQDTSVLIKSLDQQQE</sequence>
<dbReference type="OrthoDB" id="9786703at2"/>
<dbReference type="Pfam" id="PF14833">
    <property type="entry name" value="NAD_binding_11"/>
    <property type="match status" value="1"/>
</dbReference>
<dbReference type="InterPro" id="IPR002204">
    <property type="entry name" value="3-OH-isobutyrate_DH-rel_CS"/>
</dbReference>
<gene>
    <name evidence="7" type="ORF">DN730_06375</name>
</gene>
<dbReference type="InterPro" id="IPR015815">
    <property type="entry name" value="HIBADH-related"/>
</dbReference>
<evidence type="ECO:0000259" key="6">
    <source>
        <dbReference type="Pfam" id="PF14833"/>
    </source>
</evidence>
<dbReference type="PIRSF" id="PIRSF000103">
    <property type="entry name" value="HIBADH"/>
    <property type="match status" value="1"/>
</dbReference>
<dbReference type="Proteomes" id="UP000254326">
    <property type="component" value="Unassembled WGS sequence"/>
</dbReference>
<dbReference type="InterPro" id="IPR013328">
    <property type="entry name" value="6PGD_dom2"/>
</dbReference>
<organism evidence="7 8">
    <name type="scientific">Marinomonas piezotolerans</name>
    <dbReference type="NCBI Taxonomy" id="2213058"/>
    <lineage>
        <taxon>Bacteria</taxon>
        <taxon>Pseudomonadati</taxon>
        <taxon>Pseudomonadota</taxon>
        <taxon>Gammaproteobacteria</taxon>
        <taxon>Oceanospirillales</taxon>
        <taxon>Oceanospirillaceae</taxon>
        <taxon>Marinomonas</taxon>
    </lineage>
</organism>
<evidence type="ECO:0000256" key="2">
    <source>
        <dbReference type="ARBA" id="ARBA00023002"/>
    </source>
</evidence>
<feature type="active site" evidence="4">
    <location>
        <position position="188"/>
    </location>
</feature>
<feature type="domain" description="6-phosphogluconate dehydrogenase NADP-binding" evidence="5">
    <location>
        <begin position="19"/>
        <end position="179"/>
    </location>
</feature>
<dbReference type="PROSITE" id="PS00895">
    <property type="entry name" value="3_HYDROXYISOBUT_DH"/>
    <property type="match status" value="1"/>
</dbReference>
<evidence type="ECO:0000256" key="4">
    <source>
        <dbReference type="PIRSR" id="PIRSR000103-1"/>
    </source>
</evidence>
<dbReference type="GO" id="GO:0016054">
    <property type="term" value="P:organic acid catabolic process"/>
    <property type="evidence" value="ECO:0007669"/>
    <property type="project" value="UniProtKB-ARBA"/>
</dbReference>
<name>A0A370UBR1_9GAMM</name>
<evidence type="ECO:0000256" key="1">
    <source>
        <dbReference type="ARBA" id="ARBA00009080"/>
    </source>
</evidence>
<dbReference type="Gene3D" id="3.40.50.720">
    <property type="entry name" value="NAD(P)-binding Rossmann-like Domain"/>
    <property type="match status" value="1"/>
</dbReference>
<keyword evidence="2" id="KW-0560">Oxidoreductase</keyword>
<dbReference type="SUPFAM" id="SSF48179">
    <property type="entry name" value="6-phosphogluconate dehydrogenase C-terminal domain-like"/>
    <property type="match status" value="1"/>
</dbReference>
<dbReference type="GO" id="GO:0050661">
    <property type="term" value="F:NADP binding"/>
    <property type="evidence" value="ECO:0007669"/>
    <property type="project" value="InterPro"/>
</dbReference>
<keyword evidence="3" id="KW-0520">NAD</keyword>
<dbReference type="InterPro" id="IPR006115">
    <property type="entry name" value="6PGDH_NADP-bd"/>
</dbReference>
<evidence type="ECO:0000313" key="7">
    <source>
        <dbReference type="EMBL" id="RDL45232.1"/>
    </source>
</evidence>
<dbReference type="InterPro" id="IPR008927">
    <property type="entry name" value="6-PGluconate_DH-like_C_sf"/>
</dbReference>
<dbReference type="Pfam" id="PF03446">
    <property type="entry name" value="NAD_binding_2"/>
    <property type="match status" value="1"/>
</dbReference>
<accession>A0A370UBR1</accession>
<evidence type="ECO:0000256" key="3">
    <source>
        <dbReference type="ARBA" id="ARBA00023027"/>
    </source>
</evidence>
<dbReference type="GO" id="GO:0051287">
    <property type="term" value="F:NAD binding"/>
    <property type="evidence" value="ECO:0007669"/>
    <property type="project" value="InterPro"/>
</dbReference>
<dbReference type="SUPFAM" id="SSF51735">
    <property type="entry name" value="NAD(P)-binding Rossmann-fold domains"/>
    <property type="match status" value="1"/>
</dbReference>
<comment type="caution">
    <text evidence="7">The sequence shown here is derived from an EMBL/GenBank/DDBJ whole genome shotgun (WGS) entry which is preliminary data.</text>
</comment>
<keyword evidence="8" id="KW-1185">Reference proteome</keyword>
<dbReference type="InterPro" id="IPR036291">
    <property type="entry name" value="NAD(P)-bd_dom_sf"/>
</dbReference>
<protein>
    <submittedName>
        <fullName evidence="7">NAD(P)-dependent oxidoreductase</fullName>
    </submittedName>
</protein>
<dbReference type="Gene3D" id="1.10.1040.10">
    <property type="entry name" value="N-(1-d-carboxylethyl)-l-norvaline Dehydrogenase, domain 2"/>
    <property type="match status" value="1"/>
</dbReference>
<dbReference type="PANTHER" id="PTHR43060">
    <property type="entry name" value="3-HYDROXYISOBUTYRATE DEHYDROGENASE-LIKE 1, MITOCHONDRIAL-RELATED"/>
    <property type="match status" value="1"/>
</dbReference>
<evidence type="ECO:0000313" key="8">
    <source>
        <dbReference type="Proteomes" id="UP000254326"/>
    </source>
</evidence>
<reference evidence="7 8" key="1">
    <citation type="submission" date="2018-06" db="EMBL/GenBank/DDBJ databases">
        <title>Marinomonas sp. YLB-05 draft genome sequence.</title>
        <authorList>
            <person name="Yu L."/>
            <person name="Tang X."/>
        </authorList>
    </citation>
    <scope>NUCLEOTIDE SEQUENCE [LARGE SCALE GENOMIC DNA]</scope>
    <source>
        <strain evidence="7 8">YLB-05</strain>
    </source>
</reference>
<dbReference type="GO" id="GO:0016491">
    <property type="term" value="F:oxidoreductase activity"/>
    <property type="evidence" value="ECO:0007669"/>
    <property type="project" value="UniProtKB-KW"/>
</dbReference>
<dbReference type="PANTHER" id="PTHR43060:SF15">
    <property type="entry name" value="3-HYDROXYISOBUTYRATE DEHYDROGENASE-LIKE 1, MITOCHONDRIAL-RELATED"/>
    <property type="match status" value="1"/>
</dbReference>
<evidence type="ECO:0000259" key="5">
    <source>
        <dbReference type="Pfam" id="PF03446"/>
    </source>
</evidence>
<dbReference type="InterPro" id="IPR029154">
    <property type="entry name" value="HIBADH-like_NADP-bd"/>
</dbReference>